<evidence type="ECO:0000313" key="2">
    <source>
        <dbReference type="EMBL" id="MDO1536191.1"/>
    </source>
</evidence>
<feature type="transmembrane region" description="Helical" evidence="1">
    <location>
        <begin position="106"/>
        <end position="130"/>
    </location>
</feature>
<feature type="transmembrane region" description="Helical" evidence="1">
    <location>
        <begin position="289"/>
        <end position="309"/>
    </location>
</feature>
<evidence type="ECO:0000313" key="3">
    <source>
        <dbReference type="Proteomes" id="UP001169027"/>
    </source>
</evidence>
<keyword evidence="1" id="KW-1133">Transmembrane helix</keyword>
<protein>
    <submittedName>
        <fullName evidence="2">Uncharacterized protein</fullName>
    </submittedName>
</protein>
<name>A0ABT8SB90_9BURK</name>
<organism evidence="2 3">
    <name type="scientific">Variovorax ginsengisoli</name>
    <dbReference type="NCBI Taxonomy" id="363844"/>
    <lineage>
        <taxon>Bacteria</taxon>
        <taxon>Pseudomonadati</taxon>
        <taxon>Pseudomonadota</taxon>
        <taxon>Betaproteobacteria</taxon>
        <taxon>Burkholderiales</taxon>
        <taxon>Comamonadaceae</taxon>
        <taxon>Variovorax</taxon>
    </lineage>
</organism>
<dbReference type="RefSeq" id="WP_301814158.1">
    <property type="nucleotide sequence ID" value="NZ_JAUJZH010000025.1"/>
</dbReference>
<feature type="transmembrane region" description="Helical" evidence="1">
    <location>
        <begin position="264"/>
        <end position="283"/>
    </location>
</feature>
<feature type="transmembrane region" description="Helical" evidence="1">
    <location>
        <begin position="316"/>
        <end position="333"/>
    </location>
</feature>
<dbReference type="Proteomes" id="UP001169027">
    <property type="component" value="Unassembled WGS sequence"/>
</dbReference>
<gene>
    <name evidence="2" type="ORF">Q2T77_28280</name>
</gene>
<dbReference type="EMBL" id="JAUKVY010000025">
    <property type="protein sequence ID" value="MDO1536191.1"/>
    <property type="molecule type" value="Genomic_DNA"/>
</dbReference>
<feature type="transmembrane region" description="Helical" evidence="1">
    <location>
        <begin position="181"/>
        <end position="207"/>
    </location>
</feature>
<proteinExistence type="predicted"/>
<feature type="transmembrane region" description="Helical" evidence="1">
    <location>
        <begin position="219"/>
        <end position="243"/>
    </location>
</feature>
<accession>A0ABT8SB90</accession>
<keyword evidence="1" id="KW-0812">Transmembrane</keyword>
<comment type="caution">
    <text evidence="2">The sequence shown here is derived from an EMBL/GenBank/DDBJ whole genome shotgun (WGS) entry which is preliminary data.</text>
</comment>
<reference evidence="2" key="1">
    <citation type="submission" date="2023-06" db="EMBL/GenBank/DDBJ databases">
        <authorList>
            <person name="Jiang Y."/>
            <person name="Liu Q."/>
        </authorList>
    </citation>
    <scope>NUCLEOTIDE SEQUENCE</scope>
    <source>
        <strain evidence="2">CGMCC 1.12090</strain>
    </source>
</reference>
<keyword evidence="1" id="KW-0472">Membrane</keyword>
<keyword evidence="3" id="KW-1185">Reference proteome</keyword>
<sequence>MQTLALGLLAGVWVFLGGSFGVTGLNSDWPKHFAVLNFLTANSSLYAGPDEILRYSIGWYIVPSVIAKVTGSHWQAALAGIWSAIGIFVFFRLLIDLVGGGKRALLAPVVFALFSGADIIGQALTGFHLGPRWHIEWWTGWVAYDSSTTSLFWVPQHAIAAWLMTALLLRQIERPTILPEVALLFAATQLWSPIVALGLVPFAGYLLFQPGGSVILRNWRTWASVFFVGLPTALYLTGASQALPASLQWNRACGDPFPCFTWPAYPRFLAVEILAFLLLLLAWKPARTGMFAVAAVTLLLIPLYSIGWANDFGMRASLPALAVVAIGAAALVIKAPPKLAGAMIAVLAIGVATPLSEIARGFVDQPAYDPTGDFTPVIQQEASVRPQYFAPPRDWLMRNSAPPLPAALGQTVTQTQK</sequence>
<evidence type="ECO:0000256" key="1">
    <source>
        <dbReference type="SAM" id="Phobius"/>
    </source>
</evidence>
<feature type="transmembrane region" description="Helical" evidence="1">
    <location>
        <begin position="74"/>
        <end position="94"/>
    </location>
</feature>